<dbReference type="EMBL" id="SMLW01000546">
    <property type="protein sequence ID" value="MTI25856.1"/>
    <property type="molecule type" value="Genomic_DNA"/>
</dbReference>
<dbReference type="RefSeq" id="WP_155172407.1">
    <property type="nucleotide sequence ID" value="NZ_BAAAFL010000017.1"/>
</dbReference>
<keyword evidence="2" id="KW-0472">Membrane</keyword>
<keyword evidence="4" id="KW-1185">Reference proteome</keyword>
<feature type="region of interest" description="Disordered" evidence="1">
    <location>
        <begin position="44"/>
        <end position="68"/>
    </location>
</feature>
<evidence type="ECO:0000313" key="4">
    <source>
        <dbReference type="Proteomes" id="UP000798808"/>
    </source>
</evidence>
<evidence type="ECO:0000313" key="3">
    <source>
        <dbReference type="EMBL" id="MTI25856.1"/>
    </source>
</evidence>
<evidence type="ECO:0000256" key="2">
    <source>
        <dbReference type="SAM" id="Phobius"/>
    </source>
</evidence>
<reference evidence="3 4" key="1">
    <citation type="submission" date="2019-02" db="EMBL/GenBank/DDBJ databases">
        <authorList>
            <person name="Goldberg S.R."/>
            <person name="Haltli B.A."/>
            <person name="Correa H."/>
            <person name="Russell K.G."/>
        </authorList>
    </citation>
    <scope>NUCLEOTIDE SEQUENCE [LARGE SCALE GENOMIC DNA]</scope>
    <source>
        <strain evidence="3 4">JCM 16186</strain>
    </source>
</reference>
<dbReference type="Proteomes" id="UP000798808">
    <property type="component" value="Unassembled WGS sequence"/>
</dbReference>
<accession>A0ABW9RQ78</accession>
<comment type="caution">
    <text evidence="3">The sequence shown here is derived from an EMBL/GenBank/DDBJ whole genome shotgun (WGS) entry which is preliminary data.</text>
</comment>
<feature type="transmembrane region" description="Helical" evidence="2">
    <location>
        <begin position="78"/>
        <end position="100"/>
    </location>
</feature>
<feature type="compositionally biased region" description="Basic and acidic residues" evidence="1">
    <location>
        <begin position="50"/>
        <end position="65"/>
    </location>
</feature>
<keyword evidence="2" id="KW-1133">Transmembrane helix</keyword>
<sequence>MRIILLTIALVFLQSPGGWGQTDDFESFDRQQWKEITKDIDYSPDEEQLKEEQKEDKDTQGDTRSRGGGSIFPFGGQVLQIIVIAVFIIILIVVISKLAGNNLRLRNKEKDGDMQQTLEDIEENLMESDLMRWLRKVVEEKNYRLALRIYYLIIIKELATRGLINWKKEKTNMDYLYEMRGHGTYDHFEEITGIYQLIWYGEKNMGDKYLVDMSHKFRSYYESINRPENG</sequence>
<protein>
    <recommendedName>
        <fullName evidence="5">DUF4129 domain-containing protein</fullName>
    </recommendedName>
</protein>
<evidence type="ECO:0000256" key="1">
    <source>
        <dbReference type="SAM" id="MobiDB-lite"/>
    </source>
</evidence>
<name>A0ABW9RQ78_9BACT</name>
<evidence type="ECO:0008006" key="5">
    <source>
        <dbReference type="Google" id="ProtNLM"/>
    </source>
</evidence>
<gene>
    <name evidence="3" type="ORF">E1163_12950</name>
</gene>
<organism evidence="3 4">
    <name type="scientific">Fulvivirga kasyanovii</name>
    <dbReference type="NCBI Taxonomy" id="396812"/>
    <lineage>
        <taxon>Bacteria</taxon>
        <taxon>Pseudomonadati</taxon>
        <taxon>Bacteroidota</taxon>
        <taxon>Cytophagia</taxon>
        <taxon>Cytophagales</taxon>
        <taxon>Fulvivirgaceae</taxon>
        <taxon>Fulvivirga</taxon>
    </lineage>
</organism>
<keyword evidence="2" id="KW-0812">Transmembrane</keyword>
<proteinExistence type="predicted"/>